<evidence type="ECO:0000256" key="1">
    <source>
        <dbReference type="ARBA" id="ARBA00022691"/>
    </source>
</evidence>
<evidence type="ECO:0000256" key="2">
    <source>
        <dbReference type="ARBA" id="ARBA00022723"/>
    </source>
</evidence>
<dbReference type="SUPFAM" id="SSF102114">
    <property type="entry name" value="Radical SAM enzymes"/>
    <property type="match status" value="1"/>
</dbReference>
<dbReference type="InterPro" id="IPR016431">
    <property type="entry name" value="Pyrv-formate_lyase-activ_prd"/>
</dbReference>
<dbReference type="GO" id="GO:0046872">
    <property type="term" value="F:metal ion binding"/>
    <property type="evidence" value="ECO:0007669"/>
    <property type="project" value="UniProtKB-KW"/>
</dbReference>
<dbReference type="AlphaFoldDB" id="A0A381RD82"/>
<keyword evidence="3" id="KW-0408">Iron</keyword>
<keyword evidence="2" id="KW-0479">Metal-binding</keyword>
<dbReference type="SFLD" id="SFLDG01099">
    <property type="entry name" value="Uncharacterised_Radical_SAM_Su"/>
    <property type="match status" value="1"/>
</dbReference>
<accession>A0A381RD82</accession>
<dbReference type="GO" id="GO:0003824">
    <property type="term" value="F:catalytic activity"/>
    <property type="evidence" value="ECO:0007669"/>
    <property type="project" value="InterPro"/>
</dbReference>
<evidence type="ECO:0000256" key="4">
    <source>
        <dbReference type="ARBA" id="ARBA00023014"/>
    </source>
</evidence>
<dbReference type="PIRSF" id="PIRSF004869">
    <property type="entry name" value="PflX_prd"/>
    <property type="match status" value="1"/>
</dbReference>
<dbReference type="PANTHER" id="PTHR43075:SF1">
    <property type="entry name" value="FORMATE LYASE ACTIVATING ENZYME, PUTATIVE (AFU_ORTHOLOGUE AFUA_2G15630)-RELATED"/>
    <property type="match status" value="1"/>
</dbReference>
<dbReference type="EMBL" id="UINC01001806">
    <property type="protein sequence ID" value="SUZ89154.1"/>
    <property type="molecule type" value="Genomic_DNA"/>
</dbReference>
<dbReference type="GO" id="GO:0051536">
    <property type="term" value="F:iron-sulfur cluster binding"/>
    <property type="evidence" value="ECO:0007669"/>
    <property type="project" value="UniProtKB-KW"/>
</dbReference>
<evidence type="ECO:0000259" key="5">
    <source>
        <dbReference type="Pfam" id="PF04055"/>
    </source>
</evidence>
<keyword evidence="1" id="KW-0949">S-adenosyl-L-methionine</keyword>
<protein>
    <recommendedName>
        <fullName evidence="5">Radical SAM core domain-containing protein</fullName>
    </recommendedName>
</protein>
<dbReference type="PANTHER" id="PTHR43075">
    <property type="entry name" value="FORMATE LYASE ACTIVATING ENZYME, PUTATIVE (AFU_ORTHOLOGUE AFUA_2G15630)-RELATED"/>
    <property type="match status" value="1"/>
</dbReference>
<evidence type="ECO:0000256" key="3">
    <source>
        <dbReference type="ARBA" id="ARBA00023004"/>
    </source>
</evidence>
<keyword evidence="4" id="KW-0411">Iron-sulfur</keyword>
<evidence type="ECO:0000313" key="6">
    <source>
        <dbReference type="EMBL" id="SUZ89154.1"/>
    </source>
</evidence>
<dbReference type="InterPro" id="IPR040085">
    <property type="entry name" value="MJ0674-like"/>
</dbReference>
<dbReference type="InterPro" id="IPR007197">
    <property type="entry name" value="rSAM"/>
</dbReference>
<proteinExistence type="predicted"/>
<dbReference type="SFLD" id="SFLDS00029">
    <property type="entry name" value="Radical_SAM"/>
    <property type="match status" value="1"/>
</dbReference>
<reference evidence="6" key="1">
    <citation type="submission" date="2018-05" db="EMBL/GenBank/DDBJ databases">
        <authorList>
            <person name="Lanie J.A."/>
            <person name="Ng W.-L."/>
            <person name="Kazmierczak K.M."/>
            <person name="Andrzejewski T.M."/>
            <person name="Davidsen T.M."/>
            <person name="Wayne K.J."/>
            <person name="Tettelin H."/>
            <person name="Glass J.I."/>
            <person name="Rusch D."/>
            <person name="Podicherti R."/>
            <person name="Tsui H.-C.T."/>
            <person name="Winkler M.E."/>
        </authorList>
    </citation>
    <scope>NUCLEOTIDE SEQUENCE</scope>
</reference>
<sequence length="323" mass="36818">MQTNLNSFQIQSEGFEPAYMKLFHSGELYRRSRQALRSLANCKVCPRDCEVNRLNDEQSVCKTGRKARVGSYAPHHGEEDCLRGTNGSGTIFFSLCNLKCVFCQNYGISQDGEGIEVSPEDLAVMMLDLQNRGCHNINFVTPEHVVPQILESLPLAVQMGLRLPLVYNTGAYDSMESVQMMRGIVDIYMPDFKYWSNERSQKYLKAKDYPEAARTVIKEMFKQVGDLVFDENGLAKRGVLLRHLVMPDGLEDAENIIDFVAQEISVDTYINIMGQYFPAGKVSEKKYPEINRRPHSQELVTAETIARQKGLHRFDHREVDRFG</sequence>
<dbReference type="Gene3D" id="3.20.20.70">
    <property type="entry name" value="Aldolase class I"/>
    <property type="match status" value="1"/>
</dbReference>
<gene>
    <name evidence="6" type="ORF">METZ01_LOCUS42008</name>
</gene>
<feature type="domain" description="Radical SAM core" evidence="5">
    <location>
        <begin position="91"/>
        <end position="258"/>
    </location>
</feature>
<dbReference type="Pfam" id="PF04055">
    <property type="entry name" value="Radical_SAM"/>
    <property type="match status" value="1"/>
</dbReference>
<dbReference type="InterPro" id="IPR013785">
    <property type="entry name" value="Aldolase_TIM"/>
</dbReference>
<organism evidence="6">
    <name type="scientific">marine metagenome</name>
    <dbReference type="NCBI Taxonomy" id="408172"/>
    <lineage>
        <taxon>unclassified sequences</taxon>
        <taxon>metagenomes</taxon>
        <taxon>ecological metagenomes</taxon>
    </lineage>
</organism>
<dbReference type="InterPro" id="IPR058240">
    <property type="entry name" value="rSAM_sf"/>
</dbReference>
<name>A0A381RD82_9ZZZZ</name>